<protein>
    <submittedName>
        <fullName evidence="1">DUF3789 domain-containing protein</fullName>
    </submittedName>
</protein>
<sequence length="33" mass="3556">MWNILTHLFTFTGGMAAGVTLMCYVFGNGIGCE</sequence>
<proteinExistence type="predicted"/>
<comment type="caution">
    <text evidence="1">The sequence shown here is derived from an EMBL/GenBank/DDBJ whole genome shotgun (WGS) entry which is preliminary data.</text>
</comment>
<evidence type="ECO:0000313" key="1">
    <source>
        <dbReference type="EMBL" id="TDA23503.1"/>
    </source>
</evidence>
<keyword evidence="2" id="KW-1185">Reference proteome</keyword>
<reference evidence="1 2" key="1">
    <citation type="journal article" date="2016" name="Nat. Microbiol.">
        <title>The Mouse Intestinal Bacterial Collection (miBC) provides host-specific insight into cultured diversity and functional potential of the gut microbiota.</title>
        <authorList>
            <person name="Lagkouvardos I."/>
            <person name="Pukall R."/>
            <person name="Abt B."/>
            <person name="Foesel B.U."/>
            <person name="Meier-Kolthoff J.P."/>
            <person name="Kumar N."/>
            <person name="Bresciani A."/>
            <person name="Martinez I."/>
            <person name="Just S."/>
            <person name="Ziegler C."/>
            <person name="Brugiroux S."/>
            <person name="Garzetti D."/>
            <person name="Wenning M."/>
            <person name="Bui T.P."/>
            <person name="Wang J."/>
            <person name="Hugenholtz F."/>
            <person name="Plugge C.M."/>
            <person name="Peterson D.A."/>
            <person name="Hornef M.W."/>
            <person name="Baines J.F."/>
            <person name="Smidt H."/>
            <person name="Walter J."/>
            <person name="Kristiansen K."/>
            <person name="Nielsen H.B."/>
            <person name="Haller D."/>
            <person name="Overmann J."/>
            <person name="Stecher B."/>
            <person name="Clavel T."/>
        </authorList>
    </citation>
    <scope>NUCLEOTIDE SEQUENCE [LARGE SCALE GENOMIC DNA]</scope>
    <source>
        <strain evidence="1 2">DSM 28560</strain>
    </source>
</reference>
<organism evidence="1 2">
    <name type="scientific">Extibacter muris</name>
    <dbReference type="NCBI Taxonomy" id="1796622"/>
    <lineage>
        <taxon>Bacteria</taxon>
        <taxon>Bacillati</taxon>
        <taxon>Bacillota</taxon>
        <taxon>Clostridia</taxon>
        <taxon>Lachnospirales</taxon>
        <taxon>Lachnospiraceae</taxon>
        <taxon>Extibacter</taxon>
    </lineage>
</organism>
<dbReference type="AlphaFoldDB" id="A0A4R4FLS1"/>
<gene>
    <name evidence="1" type="ORF">E1963_00845</name>
</gene>
<dbReference type="Proteomes" id="UP000295710">
    <property type="component" value="Unassembled WGS sequence"/>
</dbReference>
<name>A0A4R4FLS1_9FIRM</name>
<accession>A0A4R4FLS1</accession>
<evidence type="ECO:0000313" key="2">
    <source>
        <dbReference type="Proteomes" id="UP000295710"/>
    </source>
</evidence>
<dbReference type="EMBL" id="SMMX01000001">
    <property type="protein sequence ID" value="TDA23503.1"/>
    <property type="molecule type" value="Genomic_DNA"/>
</dbReference>